<evidence type="ECO:0000313" key="2">
    <source>
        <dbReference type="EMBL" id="QDO97700.1"/>
    </source>
</evidence>
<dbReference type="Proteomes" id="UP000317496">
    <property type="component" value="Chromosome"/>
</dbReference>
<evidence type="ECO:0000259" key="1">
    <source>
        <dbReference type="Pfam" id="PF04366"/>
    </source>
</evidence>
<protein>
    <submittedName>
        <fullName evidence="2">Lipid-binding SYLF domain-containing protein</fullName>
    </submittedName>
</protein>
<dbReference type="AlphaFoldDB" id="A0A516H288"/>
<evidence type="ECO:0000313" key="3">
    <source>
        <dbReference type="Proteomes" id="UP000317496"/>
    </source>
</evidence>
<gene>
    <name evidence="2" type="ORF">FNB15_10640</name>
</gene>
<dbReference type="InterPro" id="IPR051702">
    <property type="entry name" value="SH3_domain_YSC84-like"/>
</dbReference>
<accession>A0A516H288</accession>
<dbReference type="PANTHER" id="PTHR15629">
    <property type="entry name" value="SH3YL1 PROTEIN"/>
    <property type="match status" value="1"/>
</dbReference>
<proteinExistence type="predicted"/>
<dbReference type="CDD" id="cd11524">
    <property type="entry name" value="SYLF"/>
    <property type="match status" value="1"/>
</dbReference>
<keyword evidence="3" id="KW-1185">Reference proteome</keyword>
<organism evidence="2 3">
    <name type="scientific">Ferrovibrio terrae</name>
    <dbReference type="NCBI Taxonomy" id="2594003"/>
    <lineage>
        <taxon>Bacteria</taxon>
        <taxon>Pseudomonadati</taxon>
        <taxon>Pseudomonadota</taxon>
        <taxon>Alphaproteobacteria</taxon>
        <taxon>Rhodospirillales</taxon>
        <taxon>Rhodospirillaceae</taxon>
        <taxon>Ferrovibrio</taxon>
    </lineage>
</organism>
<reference evidence="2 3" key="1">
    <citation type="submission" date="2019-07" db="EMBL/GenBank/DDBJ databases">
        <title>Genome sequencing for Ferrovibrio sp. K5.</title>
        <authorList>
            <person name="Park S.-J."/>
        </authorList>
    </citation>
    <scope>NUCLEOTIDE SEQUENCE [LARGE SCALE GENOMIC DNA]</scope>
    <source>
        <strain evidence="2 3">K5</strain>
    </source>
</reference>
<name>A0A516H288_9PROT</name>
<dbReference type="EMBL" id="CP041636">
    <property type="protein sequence ID" value="QDO97700.1"/>
    <property type="molecule type" value="Genomic_DNA"/>
</dbReference>
<dbReference type="PANTHER" id="PTHR15629:SF2">
    <property type="entry name" value="SH3 DOMAIN-CONTAINING YSC84-LIKE PROTEIN 1"/>
    <property type="match status" value="1"/>
</dbReference>
<dbReference type="OrthoDB" id="9782434at2"/>
<sequence>MVSCWASFSALDMPPPFHKAATVYGLAMMPTTRAAGRFEPQIRRGRSNITRCSICQPRPTKTQTTGDSAMSSLTLHRRALLASAFAGAGILALGPRLARAASDDQSLIDSARITVDAFAHDGQMSDLRRKLAQAQGVFVVPQLLKASFIIGGEGGSGVLLAKTANGWSEPCIYTMGAGSIGLQIGGEASQVMLVLMNEKAVNAILRNEFKLGADATVAAGPVGMGVEAATTTNLGADIYSFAKTKGLAAGISVEGAVITARHGRNTAYYGKEAHPRNILYDNVVSNPGTMALRQALANAEMR</sequence>
<dbReference type="KEGG" id="fer:FNB15_10640"/>
<dbReference type="GO" id="GO:0035091">
    <property type="term" value="F:phosphatidylinositol binding"/>
    <property type="evidence" value="ECO:0007669"/>
    <property type="project" value="TreeGrafter"/>
</dbReference>
<dbReference type="Pfam" id="PF04366">
    <property type="entry name" value="Ysc84"/>
    <property type="match status" value="1"/>
</dbReference>
<dbReference type="InterPro" id="IPR007461">
    <property type="entry name" value="Ysc84_actin-binding"/>
</dbReference>
<feature type="domain" description="Ysc84 actin-binding" evidence="1">
    <location>
        <begin position="177"/>
        <end position="298"/>
    </location>
</feature>